<name>A0AA96CST3_9BACT</name>
<dbReference type="EMBL" id="CP134844">
    <property type="protein sequence ID" value="WNL12580.1"/>
    <property type="molecule type" value="Genomic_DNA"/>
</dbReference>
<dbReference type="EMBL" id="CP134850">
    <property type="protein sequence ID" value="WNL20231.1"/>
    <property type="molecule type" value="Genomic_DNA"/>
</dbReference>
<dbReference type="EMBL" id="CP134849">
    <property type="protein sequence ID" value="WNL18096.1"/>
    <property type="molecule type" value="Genomic_DNA"/>
</dbReference>
<dbReference type="EMBL" id="CP134845">
    <property type="protein sequence ID" value="WNL13898.1"/>
    <property type="molecule type" value="Genomic_DNA"/>
</dbReference>
<evidence type="ECO:0000313" key="2">
    <source>
        <dbReference type="EMBL" id="WNL13898.1"/>
    </source>
</evidence>
<accession>A0AA96CST3</accession>
<reference evidence="3" key="1">
    <citation type="submission" date="2023-09" db="EMBL/GenBank/DDBJ databases">
        <title>Arcobacter tbilisiensis sp. nov. isolated from chicken meat in Tbilisi, Georgia.</title>
        <authorList>
            <person name="Matthias R."/>
            <person name="Zautner A.E."/>
        </authorList>
    </citation>
    <scope>NUCLEOTIDE SEQUENCE</scope>
    <source>
        <strain evidence="6">LEO 70</strain>
        <strain evidence="5">LEO 74</strain>
        <strain evidence="4">LEO 79</strain>
        <strain evidence="3">LEO 99</strain>
    </source>
</reference>
<gene>
    <name evidence="2" type="ORF">RJG51_07615</name>
    <name evidence="1" type="ORF">RJG52_00590</name>
    <name evidence="3" type="ORF">RJG53_05665</name>
    <name evidence="5" type="ORF">RJG55_00595</name>
    <name evidence="4" type="ORF">RJG56_05515</name>
    <name evidence="6" type="ORF">RJG57_10725</name>
</gene>
<dbReference type="EMBL" id="CP134852">
    <property type="protein sequence ID" value="WNL25508.1"/>
    <property type="molecule type" value="Genomic_DNA"/>
</dbReference>
<protein>
    <submittedName>
        <fullName evidence="2">Uncharacterized protein</fullName>
    </submittedName>
</protein>
<dbReference type="AlphaFoldDB" id="A0AA96CST3"/>
<evidence type="ECO:0000313" key="1">
    <source>
        <dbReference type="EMBL" id="WNL12580.1"/>
    </source>
</evidence>
<dbReference type="EMBL" id="CP134851">
    <property type="protein sequence ID" value="WNL23600.1"/>
    <property type="molecule type" value="Genomic_DNA"/>
</dbReference>
<reference evidence="2" key="2">
    <citation type="submission" date="2023-09" db="EMBL/GenBank/DDBJ databases">
        <title>Characterization of Arcobacter Isolates from Retail Chicken Sold in Supermarkets in Tbilisi, Georgia.</title>
        <authorList>
            <person name="Matthias R."/>
            <person name="Zautner A.E."/>
        </authorList>
    </citation>
    <scope>NUCLEOTIDE SEQUENCE</scope>
    <source>
        <strain evidence="2">LEO 108</strain>
        <strain evidence="1">LEO 109</strain>
    </source>
</reference>
<evidence type="ECO:0000313" key="3">
    <source>
        <dbReference type="EMBL" id="WNL18096.1"/>
    </source>
</evidence>
<proteinExistence type="predicted"/>
<organism evidence="2">
    <name type="scientific">Arcobacter sp. AZ-2023</name>
    <dbReference type="NCBI Taxonomy" id="3074453"/>
    <lineage>
        <taxon>Bacteria</taxon>
        <taxon>Pseudomonadati</taxon>
        <taxon>Campylobacterota</taxon>
        <taxon>Epsilonproteobacteria</taxon>
        <taxon>Campylobacterales</taxon>
        <taxon>Arcobacteraceae</taxon>
        <taxon>Arcobacter</taxon>
    </lineage>
</organism>
<evidence type="ECO:0000313" key="5">
    <source>
        <dbReference type="EMBL" id="WNL23600.1"/>
    </source>
</evidence>
<sequence>MNTPYGIFEYSRDSFSAYVAYQTNTNFAYLLNKPQIVYLNNYILNFLPEEDKEEYRIVFIYENEYIDKHYIEDYTVYYARCFVNYRKTTSRVHFFKIKKNSNYKKILSDALNGDTTILNDESYLGCIILRPIPKTFLAKVCLKPYPRVKNRLTKYWLAKSYDISLFGIRLKIDTVPFQEQDKVLSACATTALWTFFHSHNSLSNMMLPSSSTITKNSYPEQNGYSREFPNLGLSTEMICRGIRNFHLVPEYFEININNAVTISQMKELIYAYSSSGIPLILGVNVFDKNNNELGMHAITIVGYSIGKMKQDTELHSDNLESLYVHDDRYGPYLKLVFDDNKFKVIIDNKNKAKATCFSEETYTPDTLIIGLYHKIRIPFNSIKTTCTLLNKNMIDMLKETKDEKLDYEIELLNKIVWDISLVTNSTLKSEIINAQSVEGFKEQILTKSLPKYIWRAKIFIDNECIFELLFDATDIEQSKVFIDFVIYDKESSIEYLELLKTYCTIEKSFYSKEEKYNYFSLAQDNFLYGVKEYFKQGETYDTNLNKIYGYLKIPEYLKDLEVDAELLNKEVIRINSEKEVEINNFILNKSMCNDNKYIWLIDKDGFLCITNEYEWTTIGHPTITGGMPARIGGELKFNESEEVWIINNKSGRFSLFEYTIEEQEEYINNAMKYKFIPFFPNEKFKCEVLSIPLG</sequence>
<evidence type="ECO:0000313" key="4">
    <source>
        <dbReference type="EMBL" id="WNL20231.1"/>
    </source>
</evidence>
<evidence type="ECO:0000313" key="6">
    <source>
        <dbReference type="EMBL" id="WNL25508.1"/>
    </source>
</evidence>